<proteinExistence type="predicted"/>
<dbReference type="EMBL" id="PFQR01000057">
    <property type="protein sequence ID" value="PJC69633.1"/>
    <property type="molecule type" value="Genomic_DNA"/>
</dbReference>
<gene>
    <name evidence="1" type="ORF">CO014_02330</name>
</gene>
<accession>A0A2M8G8E3</accession>
<evidence type="ECO:0000313" key="2">
    <source>
        <dbReference type="Proteomes" id="UP000229041"/>
    </source>
</evidence>
<evidence type="ECO:0000313" key="1">
    <source>
        <dbReference type="EMBL" id="PJC69633.1"/>
    </source>
</evidence>
<name>A0A2M8G8E3_9BACT</name>
<protein>
    <submittedName>
        <fullName evidence="1">Uncharacterized protein</fullName>
    </submittedName>
</protein>
<reference evidence="2" key="1">
    <citation type="submission" date="2017-09" db="EMBL/GenBank/DDBJ databases">
        <title>Depth-based differentiation of microbial function through sediment-hosted aquifers and enrichment of novel symbionts in the deep terrestrial subsurface.</title>
        <authorList>
            <person name="Probst A.J."/>
            <person name="Ladd B."/>
            <person name="Jarett J.K."/>
            <person name="Geller-Mcgrath D.E."/>
            <person name="Sieber C.M.K."/>
            <person name="Emerson J.B."/>
            <person name="Anantharaman K."/>
            <person name="Thomas B.C."/>
            <person name="Malmstrom R."/>
            <person name="Stieglmeier M."/>
            <person name="Klingl A."/>
            <person name="Woyke T."/>
            <person name="Ryan C.M."/>
            <person name="Banfield J.F."/>
        </authorList>
    </citation>
    <scope>NUCLEOTIDE SEQUENCE [LARGE SCALE GENOMIC DNA]</scope>
</reference>
<dbReference type="AlphaFoldDB" id="A0A2M8G8E3"/>
<organism evidence="1 2">
    <name type="scientific">Candidatus Tagabacteria bacterium CG_4_8_14_3_um_filter_41_8</name>
    <dbReference type="NCBI Taxonomy" id="1975018"/>
    <lineage>
        <taxon>Bacteria</taxon>
        <taxon>Candidatus Tagaibacteriota</taxon>
    </lineage>
</organism>
<dbReference type="Proteomes" id="UP000229041">
    <property type="component" value="Unassembled WGS sequence"/>
</dbReference>
<comment type="caution">
    <text evidence="1">The sequence shown here is derived from an EMBL/GenBank/DDBJ whole genome shotgun (WGS) entry which is preliminary data.</text>
</comment>
<sequence>MTMESEKFNQPERRDSMKTEEIFELTPEQEPISFTPVGGDLEKIGIDSKEKLVLFPPEEQQEISKTITVSFFIPEKGKPINREAIERWCKENGWRLATGFELASLYEKLWKDYNEKKIDERELNEKLYSLRSAVAIGDSCKGNYVATSKPNWDYSLTLFSPQELNDNFRFAIVKL</sequence>